<accession>A0A517N8Z9</accession>
<dbReference type="Pfam" id="PF04338">
    <property type="entry name" value="DUF481"/>
    <property type="match status" value="1"/>
</dbReference>
<protein>
    <recommendedName>
        <fullName evidence="4">Chromo domain-containing protein</fullName>
    </recommendedName>
</protein>
<evidence type="ECO:0008006" key="4">
    <source>
        <dbReference type="Google" id="ProtNLM"/>
    </source>
</evidence>
<feature type="region of interest" description="Disordered" evidence="1">
    <location>
        <begin position="57"/>
        <end position="93"/>
    </location>
</feature>
<sequence length="444" mass="47649">MKHFPHGRLCVTVCAAMLCWGFGIGLFAMSAALGAGDTPVTTPSWMQGISTFNGTGYDTVPTPSAPSTPSTAATSATPSYTMPVDPNDPLRSNPYFPAVGTANLSGVDGSVHSNPLATPTNPVQHVAGLAAATVDQGASKVEQASETAGAGIDSMVKAVSGATSSLPMPLRSGDGSMSLQDPTGTSVDQILPSASDQIIQQLNAGTTAEVAPLQEEVIRWYQYPASWMKGWDSHAEFGLDGSGGNAETLAIQTGLETKRKTDQYTFSLDVDYRQASSRGVTTEDNGRFNLDYDRLLGDSAWSVFGKYGMEWDKFKAFDLRLNVNGGLGYHWIRTDDASLVTRFGAGASKEIGSPDDAWSPEAVFGIDAERQLTSRQKLKGKIDYFPAWEDFADYRMVADASWEILLDGSDNLSLKLSVTDRYDSTPQGAKPNDIYYSLLLLYKF</sequence>
<name>A0A517N8Z9_9BACT</name>
<organism evidence="2 3">
    <name type="scientific">Rubripirellula lacrimiformis</name>
    <dbReference type="NCBI Taxonomy" id="1930273"/>
    <lineage>
        <taxon>Bacteria</taxon>
        <taxon>Pseudomonadati</taxon>
        <taxon>Planctomycetota</taxon>
        <taxon>Planctomycetia</taxon>
        <taxon>Pirellulales</taxon>
        <taxon>Pirellulaceae</taxon>
        <taxon>Rubripirellula</taxon>
    </lineage>
</organism>
<reference evidence="2 3" key="1">
    <citation type="submission" date="2019-02" db="EMBL/GenBank/DDBJ databases">
        <title>Deep-cultivation of Planctomycetes and their phenomic and genomic characterization uncovers novel biology.</title>
        <authorList>
            <person name="Wiegand S."/>
            <person name="Jogler M."/>
            <person name="Boedeker C."/>
            <person name="Pinto D."/>
            <person name="Vollmers J."/>
            <person name="Rivas-Marin E."/>
            <person name="Kohn T."/>
            <person name="Peeters S.H."/>
            <person name="Heuer A."/>
            <person name="Rast P."/>
            <person name="Oberbeckmann S."/>
            <person name="Bunk B."/>
            <person name="Jeske O."/>
            <person name="Meyerdierks A."/>
            <person name="Storesund J.E."/>
            <person name="Kallscheuer N."/>
            <person name="Luecker S."/>
            <person name="Lage O.M."/>
            <person name="Pohl T."/>
            <person name="Merkel B.J."/>
            <person name="Hornburger P."/>
            <person name="Mueller R.-W."/>
            <person name="Bruemmer F."/>
            <person name="Labrenz M."/>
            <person name="Spormann A.M."/>
            <person name="Op den Camp H."/>
            <person name="Overmann J."/>
            <person name="Amann R."/>
            <person name="Jetten M.S.M."/>
            <person name="Mascher T."/>
            <person name="Medema M.H."/>
            <person name="Devos D.P."/>
            <person name="Kaster A.-K."/>
            <person name="Ovreas L."/>
            <person name="Rohde M."/>
            <person name="Galperin M.Y."/>
            <person name="Jogler C."/>
        </authorList>
    </citation>
    <scope>NUCLEOTIDE SEQUENCE [LARGE SCALE GENOMIC DNA]</scope>
    <source>
        <strain evidence="2 3">K22_7</strain>
    </source>
</reference>
<feature type="compositionally biased region" description="Low complexity" evidence="1">
    <location>
        <begin position="61"/>
        <end position="79"/>
    </location>
</feature>
<gene>
    <name evidence="2" type="ORF">K227x_19990</name>
</gene>
<dbReference type="InterPro" id="IPR007433">
    <property type="entry name" value="DUF481"/>
</dbReference>
<dbReference type="KEGG" id="rlc:K227x_19990"/>
<evidence type="ECO:0000256" key="1">
    <source>
        <dbReference type="SAM" id="MobiDB-lite"/>
    </source>
</evidence>
<proteinExistence type="predicted"/>
<dbReference type="AlphaFoldDB" id="A0A517N8Z9"/>
<keyword evidence="3" id="KW-1185">Reference proteome</keyword>
<dbReference type="Proteomes" id="UP000318538">
    <property type="component" value="Chromosome"/>
</dbReference>
<dbReference type="RefSeq" id="WP_246146691.1">
    <property type="nucleotide sequence ID" value="NZ_CP036525.1"/>
</dbReference>
<evidence type="ECO:0000313" key="2">
    <source>
        <dbReference type="EMBL" id="QDT03615.1"/>
    </source>
</evidence>
<evidence type="ECO:0000313" key="3">
    <source>
        <dbReference type="Proteomes" id="UP000318538"/>
    </source>
</evidence>
<dbReference type="EMBL" id="CP036525">
    <property type="protein sequence ID" value="QDT03615.1"/>
    <property type="molecule type" value="Genomic_DNA"/>
</dbReference>